<proteinExistence type="predicted"/>
<evidence type="ECO:0000313" key="1">
    <source>
        <dbReference type="Proteomes" id="UP000829999"/>
    </source>
</evidence>
<dbReference type="GeneID" id="118281045"/>
<dbReference type="RefSeq" id="XP_035457369.2">
    <property type="nucleotide sequence ID" value="XM_035601476.2"/>
</dbReference>
<dbReference type="Proteomes" id="UP000829999">
    <property type="component" value="Chromosome 19"/>
</dbReference>
<protein>
    <submittedName>
        <fullName evidence="2">Spherulin-2A-like isoform X2</fullName>
    </submittedName>
</protein>
<reference evidence="2" key="1">
    <citation type="submission" date="2025-08" db="UniProtKB">
        <authorList>
            <consortium name="RefSeq"/>
        </authorList>
    </citation>
    <scope>IDENTIFICATION</scope>
    <source>
        <tissue evidence="2">Whole larval tissue</tissue>
    </source>
</reference>
<organism evidence="1 2">
    <name type="scientific">Spodoptera frugiperda</name>
    <name type="common">Fall armyworm</name>
    <dbReference type="NCBI Taxonomy" id="7108"/>
    <lineage>
        <taxon>Eukaryota</taxon>
        <taxon>Metazoa</taxon>
        <taxon>Ecdysozoa</taxon>
        <taxon>Arthropoda</taxon>
        <taxon>Hexapoda</taxon>
        <taxon>Insecta</taxon>
        <taxon>Pterygota</taxon>
        <taxon>Neoptera</taxon>
        <taxon>Endopterygota</taxon>
        <taxon>Lepidoptera</taxon>
        <taxon>Glossata</taxon>
        <taxon>Ditrysia</taxon>
        <taxon>Noctuoidea</taxon>
        <taxon>Noctuidae</taxon>
        <taxon>Amphipyrinae</taxon>
        <taxon>Spodoptera</taxon>
    </lineage>
</organism>
<dbReference type="CDD" id="cd20235">
    <property type="entry name" value="PFM_spherulin-2a-like"/>
    <property type="match status" value="1"/>
</dbReference>
<dbReference type="Gene3D" id="2.170.15.10">
    <property type="entry name" value="Proaerolysin, chain A, domain 3"/>
    <property type="match status" value="1"/>
</dbReference>
<keyword evidence="1" id="KW-1185">Reference proteome</keyword>
<gene>
    <name evidence="2" type="primary">LOC118281045</name>
</gene>
<dbReference type="SUPFAM" id="SSF56973">
    <property type="entry name" value="Aerolisin/ETX pore-forming domain"/>
    <property type="match status" value="1"/>
</dbReference>
<dbReference type="OrthoDB" id="7405779at2759"/>
<name>A0A9R0ET20_SPOFR</name>
<evidence type="ECO:0000313" key="2">
    <source>
        <dbReference type="RefSeq" id="XP_035457369.2"/>
    </source>
</evidence>
<dbReference type="AlphaFoldDB" id="A0A9R0ET20"/>
<accession>A0A9R0ET20</accession>
<sequence>MMLTWSSSSLGDALVLPLVLQVYLSYEVCLPSGQLLYHGDMSAATAFLVLLLPVLTLADIEIDVTASDDASQQSIIALGTNKAIISDLEVQTFNLTDENLKNAIKNHFGVKPDDVFLKSPTPWGDLYVINNFTQVSRVLKPVKASIMSVEYRPFLVFSQSFNNTSTKPALFKTHISQEVEDTVSSFWQKYSEISASSDIKYGFDIKAMGVSGRASFSFKSKWGESVLKFEKVSVGSQTGLDIYLKPGQQVIADLIATRGFMKIRVDFVTSVTGTVAVNYGASFKGHHFWSYDVNKVLEAAGLNKTVWSTEFIDFAFYVKSRVELRDVVSNETLANVPLSVF</sequence>